<feature type="signal peptide" evidence="1">
    <location>
        <begin position="1"/>
        <end position="20"/>
    </location>
</feature>
<organism evidence="2">
    <name type="scientific">Crassispira cerithina</name>
    <name type="common">Sea snail</name>
    <name type="synonym">Turridrupa cerithina</name>
    <dbReference type="NCBI Taxonomy" id="1077925"/>
    <lineage>
        <taxon>Eukaryota</taxon>
        <taxon>Metazoa</taxon>
        <taxon>Spiralia</taxon>
        <taxon>Lophotrochozoa</taxon>
        <taxon>Mollusca</taxon>
        <taxon>Gastropoda</taxon>
        <taxon>Caenogastropoda</taxon>
        <taxon>Neogastropoda</taxon>
        <taxon>Conoidea</taxon>
        <taxon>Turridae</taxon>
        <taxon>Crassispira</taxon>
    </lineage>
</organism>
<accession>A0A098LXX0</accession>
<evidence type="ECO:0000313" key="2">
    <source>
        <dbReference type="EMBL" id="JAC94815.1"/>
    </source>
</evidence>
<proteinExistence type="predicted"/>
<dbReference type="EMBL" id="GBQZ01000001">
    <property type="protein sequence ID" value="JAC94815.1"/>
    <property type="molecule type" value="Transcribed_RNA"/>
</dbReference>
<sequence length="65" mass="7126">MSTLRIALLVVLIMLSMATADTDGGEKNYQRIKKAKQRRDCPTQMCSVPENCEGSACYDGCCGYS</sequence>
<dbReference type="AlphaFoldDB" id="A0A098LXX0"/>
<feature type="chain" id="PRO_5001937811" evidence="1">
    <location>
        <begin position="21"/>
        <end position="65"/>
    </location>
</feature>
<reference evidence="2" key="1">
    <citation type="journal article" date="2014" name="Toxicon">
        <title>A bioinformatics survey for conotoxin-like sequences in three turrid snail venom duct transcriptomes.</title>
        <authorList>
            <person name="Gonzales D.T."/>
            <person name="Saloma C.P."/>
        </authorList>
    </citation>
    <scope>NUCLEOTIDE SEQUENCE</scope>
    <source>
        <tissue evidence="2">Venom duct</tissue>
    </source>
</reference>
<reference evidence="2" key="2">
    <citation type="submission" date="2014-09" db="EMBL/GenBank/DDBJ databases">
        <authorList>
            <person name="Gonzales D.T.T."/>
            <person name="Saloma C.P."/>
        </authorList>
    </citation>
    <scope>NUCLEOTIDE SEQUENCE</scope>
    <source>
        <tissue evidence="2">Venom duct</tissue>
    </source>
</reference>
<evidence type="ECO:0000256" key="1">
    <source>
        <dbReference type="SAM" id="SignalP"/>
    </source>
</evidence>
<name>A0A098LXX0_CRACE</name>
<protein>
    <submittedName>
        <fullName evidence="2">Ccr_01 putative toxin</fullName>
    </submittedName>
</protein>
<keyword evidence="1" id="KW-0732">Signal</keyword>